<evidence type="ECO:0000313" key="10">
    <source>
        <dbReference type="Proteomes" id="UP001600165"/>
    </source>
</evidence>
<dbReference type="InterPro" id="IPR001179">
    <property type="entry name" value="PPIase_FKBP_dom"/>
</dbReference>
<evidence type="ECO:0000259" key="8">
    <source>
        <dbReference type="PROSITE" id="PS50059"/>
    </source>
</evidence>
<feature type="region of interest" description="Disordered" evidence="7">
    <location>
        <begin position="54"/>
        <end position="73"/>
    </location>
</feature>
<comment type="similarity">
    <text evidence="2 6">Belongs to the FKBP-type PPIase family.</text>
</comment>
<evidence type="ECO:0000256" key="3">
    <source>
        <dbReference type="ARBA" id="ARBA00023110"/>
    </source>
</evidence>
<evidence type="ECO:0000256" key="4">
    <source>
        <dbReference type="ARBA" id="ARBA00023235"/>
    </source>
</evidence>
<protein>
    <recommendedName>
        <fullName evidence="6">Peptidyl-prolyl cis-trans isomerase</fullName>
        <ecNumber evidence="6">5.2.1.8</ecNumber>
    </recommendedName>
</protein>
<dbReference type="PANTHER" id="PTHR43811:SF19">
    <property type="entry name" value="39 KDA FK506-BINDING NUCLEAR PROTEIN"/>
    <property type="match status" value="1"/>
</dbReference>
<dbReference type="EMBL" id="JBHZOL010000065">
    <property type="protein sequence ID" value="MFE4106407.1"/>
    <property type="molecule type" value="Genomic_DNA"/>
</dbReference>
<sequence>MRDILISFGVLVVCCVVLITAQLTADRNPAIAVNLQADPAAVEQPAEIRLAQSADDLMPDANSSEETLMPEENRVTTDSGLQYIDLVEGTGASPQSGQRVTVHYTGTLEDGTKFDSSRDRNRPFSFTIGVGQVIKGWDEGVMSMHVGGRRQLIIPPDLGYGSRGAGGVIPPNATLIFDVELLRIG</sequence>
<keyword evidence="10" id="KW-1185">Reference proteome</keyword>
<proteinExistence type="inferred from homology"/>
<keyword evidence="3 5" id="KW-0697">Rotamase</keyword>
<evidence type="ECO:0000256" key="5">
    <source>
        <dbReference type="PROSITE-ProRule" id="PRU00277"/>
    </source>
</evidence>
<feature type="domain" description="PPIase FKBP-type" evidence="8">
    <location>
        <begin position="97"/>
        <end position="185"/>
    </location>
</feature>
<dbReference type="PANTHER" id="PTHR43811">
    <property type="entry name" value="FKBP-TYPE PEPTIDYL-PROLYL CIS-TRANS ISOMERASE FKPA"/>
    <property type="match status" value="1"/>
</dbReference>
<name>A0ABW6IEU9_9CYAN</name>
<gene>
    <name evidence="9" type="ORF">ACFVKH_08980</name>
</gene>
<dbReference type="InterPro" id="IPR046357">
    <property type="entry name" value="PPIase_dom_sf"/>
</dbReference>
<evidence type="ECO:0000256" key="2">
    <source>
        <dbReference type="ARBA" id="ARBA00006577"/>
    </source>
</evidence>
<evidence type="ECO:0000256" key="6">
    <source>
        <dbReference type="RuleBase" id="RU003915"/>
    </source>
</evidence>
<reference evidence="9 10" key="1">
    <citation type="submission" date="2024-10" db="EMBL/GenBank/DDBJ databases">
        <authorList>
            <person name="Ratan Roy A."/>
            <person name="Morales Sandoval P.H."/>
            <person name="De Los Santos Villalobos S."/>
            <person name="Chakraborty S."/>
            <person name="Mukherjee J."/>
        </authorList>
    </citation>
    <scope>NUCLEOTIDE SEQUENCE [LARGE SCALE GENOMIC DNA]</scope>
    <source>
        <strain evidence="9 10">S1</strain>
    </source>
</reference>
<keyword evidence="4 5" id="KW-0413">Isomerase</keyword>
<dbReference type="SUPFAM" id="SSF54534">
    <property type="entry name" value="FKBP-like"/>
    <property type="match status" value="1"/>
</dbReference>
<dbReference type="EC" id="5.2.1.8" evidence="6"/>
<evidence type="ECO:0000313" key="9">
    <source>
        <dbReference type="EMBL" id="MFE4106407.1"/>
    </source>
</evidence>
<dbReference type="Gene3D" id="3.10.50.40">
    <property type="match status" value="1"/>
</dbReference>
<evidence type="ECO:0000256" key="7">
    <source>
        <dbReference type="SAM" id="MobiDB-lite"/>
    </source>
</evidence>
<dbReference type="Pfam" id="PF00254">
    <property type="entry name" value="FKBP_C"/>
    <property type="match status" value="1"/>
</dbReference>
<dbReference type="Proteomes" id="UP001600165">
    <property type="component" value="Unassembled WGS sequence"/>
</dbReference>
<comment type="caution">
    <text evidence="9">The sequence shown here is derived from an EMBL/GenBank/DDBJ whole genome shotgun (WGS) entry which is preliminary data.</text>
</comment>
<organism evidence="9 10">
    <name type="scientific">Almyronema epifaneia S1</name>
    <dbReference type="NCBI Taxonomy" id="2991925"/>
    <lineage>
        <taxon>Bacteria</taxon>
        <taxon>Bacillati</taxon>
        <taxon>Cyanobacteriota</taxon>
        <taxon>Cyanophyceae</taxon>
        <taxon>Nodosilineales</taxon>
        <taxon>Nodosilineaceae</taxon>
        <taxon>Almyronema</taxon>
        <taxon>Almyronema epifaneia</taxon>
    </lineage>
</organism>
<dbReference type="GO" id="GO:0003755">
    <property type="term" value="F:peptidyl-prolyl cis-trans isomerase activity"/>
    <property type="evidence" value="ECO:0007669"/>
    <property type="project" value="UniProtKB-EC"/>
</dbReference>
<dbReference type="RefSeq" id="WP_377964129.1">
    <property type="nucleotide sequence ID" value="NZ_JBHZOL010000065.1"/>
</dbReference>
<accession>A0ABW6IEU9</accession>
<evidence type="ECO:0000256" key="1">
    <source>
        <dbReference type="ARBA" id="ARBA00000971"/>
    </source>
</evidence>
<comment type="catalytic activity">
    <reaction evidence="1 5 6">
        <text>[protein]-peptidylproline (omega=180) = [protein]-peptidylproline (omega=0)</text>
        <dbReference type="Rhea" id="RHEA:16237"/>
        <dbReference type="Rhea" id="RHEA-COMP:10747"/>
        <dbReference type="Rhea" id="RHEA-COMP:10748"/>
        <dbReference type="ChEBI" id="CHEBI:83833"/>
        <dbReference type="ChEBI" id="CHEBI:83834"/>
        <dbReference type="EC" id="5.2.1.8"/>
    </reaction>
</comment>
<dbReference type="PROSITE" id="PS50059">
    <property type="entry name" value="FKBP_PPIASE"/>
    <property type="match status" value="1"/>
</dbReference>